<accession>A0A5C4QVW0</accession>
<evidence type="ECO:0000256" key="4">
    <source>
        <dbReference type="SAM" id="MobiDB-lite"/>
    </source>
</evidence>
<protein>
    <submittedName>
        <fullName evidence="7">S9 family peptidase</fullName>
    </submittedName>
</protein>
<evidence type="ECO:0000313" key="7">
    <source>
        <dbReference type="EMBL" id="TNH30205.1"/>
    </source>
</evidence>
<dbReference type="InterPro" id="IPR002470">
    <property type="entry name" value="Peptidase_S9A"/>
</dbReference>
<dbReference type="EMBL" id="VDFY01000117">
    <property type="protein sequence ID" value="TNH30205.1"/>
    <property type="molecule type" value="Genomic_DNA"/>
</dbReference>
<dbReference type="PANTHER" id="PTHR42881:SF13">
    <property type="entry name" value="PROLYL ENDOPEPTIDASE"/>
    <property type="match status" value="1"/>
</dbReference>
<gene>
    <name evidence="7" type="ORF">FHG89_08685</name>
</gene>
<keyword evidence="2" id="KW-0378">Hydrolase</keyword>
<name>A0A5C4QVW0_9ACTN</name>
<dbReference type="Pfam" id="PF02897">
    <property type="entry name" value="Peptidase_S9_N"/>
    <property type="match status" value="1"/>
</dbReference>
<dbReference type="Proteomes" id="UP000306145">
    <property type="component" value="Unassembled WGS sequence"/>
</dbReference>
<dbReference type="OrthoDB" id="9801421at2"/>
<dbReference type="Gene3D" id="3.40.50.1820">
    <property type="entry name" value="alpha/beta hydrolase"/>
    <property type="match status" value="1"/>
</dbReference>
<dbReference type="SUPFAM" id="SSF50993">
    <property type="entry name" value="Peptidase/esterase 'gauge' domain"/>
    <property type="match status" value="1"/>
</dbReference>
<dbReference type="PANTHER" id="PTHR42881">
    <property type="entry name" value="PROLYL ENDOPEPTIDASE"/>
    <property type="match status" value="1"/>
</dbReference>
<dbReference type="Pfam" id="PF00326">
    <property type="entry name" value="Peptidase_S9"/>
    <property type="match status" value="1"/>
</dbReference>
<keyword evidence="1" id="KW-0645">Protease</keyword>
<keyword evidence="8" id="KW-1185">Reference proteome</keyword>
<evidence type="ECO:0000256" key="1">
    <source>
        <dbReference type="ARBA" id="ARBA00022670"/>
    </source>
</evidence>
<evidence type="ECO:0000259" key="5">
    <source>
        <dbReference type="Pfam" id="PF00326"/>
    </source>
</evidence>
<feature type="domain" description="Peptidase S9 prolyl oligopeptidase catalytic" evidence="5">
    <location>
        <begin position="477"/>
        <end position="663"/>
    </location>
</feature>
<feature type="region of interest" description="Disordered" evidence="4">
    <location>
        <begin position="685"/>
        <end position="705"/>
    </location>
</feature>
<keyword evidence="3" id="KW-0720">Serine protease</keyword>
<dbReference type="GO" id="GO:0070012">
    <property type="term" value="F:oligopeptidase activity"/>
    <property type="evidence" value="ECO:0007669"/>
    <property type="project" value="TreeGrafter"/>
</dbReference>
<dbReference type="InterPro" id="IPR001375">
    <property type="entry name" value="Peptidase_S9_cat"/>
</dbReference>
<dbReference type="GO" id="GO:0006508">
    <property type="term" value="P:proteolysis"/>
    <property type="evidence" value="ECO:0007669"/>
    <property type="project" value="UniProtKB-KW"/>
</dbReference>
<dbReference type="InterPro" id="IPR051167">
    <property type="entry name" value="Prolyl_oligopep/macrocyclase"/>
</dbReference>
<dbReference type="SUPFAM" id="SSF53474">
    <property type="entry name" value="alpha/beta-Hydrolases"/>
    <property type="match status" value="1"/>
</dbReference>
<evidence type="ECO:0000256" key="2">
    <source>
        <dbReference type="ARBA" id="ARBA00022801"/>
    </source>
</evidence>
<evidence type="ECO:0000313" key="8">
    <source>
        <dbReference type="Proteomes" id="UP000306145"/>
    </source>
</evidence>
<dbReference type="GO" id="GO:0005829">
    <property type="term" value="C:cytosol"/>
    <property type="evidence" value="ECO:0007669"/>
    <property type="project" value="TreeGrafter"/>
</dbReference>
<dbReference type="AlphaFoldDB" id="A0A5C4QVW0"/>
<comment type="caution">
    <text evidence="7">The sequence shown here is derived from an EMBL/GenBank/DDBJ whole genome shotgun (WGS) entry which is preliminary data.</text>
</comment>
<organism evidence="7 8">
    <name type="scientific">Micromonospora orduensis</name>
    <dbReference type="NCBI Taxonomy" id="1420891"/>
    <lineage>
        <taxon>Bacteria</taxon>
        <taxon>Bacillati</taxon>
        <taxon>Actinomycetota</taxon>
        <taxon>Actinomycetes</taxon>
        <taxon>Micromonosporales</taxon>
        <taxon>Micromonosporaceae</taxon>
        <taxon>Micromonospora</taxon>
    </lineage>
</organism>
<reference evidence="7 8" key="1">
    <citation type="submission" date="2019-06" db="EMBL/GenBank/DDBJ databases">
        <title>Micromonospora ordensis sp. nov., isolated from deep marine sediment.</title>
        <authorList>
            <person name="Veyisoglu A."/>
            <person name="Carro L."/>
            <person name="Klenk H.-P."/>
            <person name="Sahin N."/>
        </authorList>
    </citation>
    <scope>NUCLEOTIDE SEQUENCE [LARGE SCALE GENOMIC DNA]</scope>
    <source>
        <strain evidence="7 8">S2509</strain>
    </source>
</reference>
<proteinExistence type="predicted"/>
<dbReference type="PRINTS" id="PR00862">
    <property type="entry name" value="PROLIGOPTASE"/>
</dbReference>
<feature type="domain" description="Peptidase S9A N-terminal" evidence="6">
    <location>
        <begin position="12"/>
        <end position="229"/>
    </location>
</feature>
<dbReference type="InterPro" id="IPR023302">
    <property type="entry name" value="Pept_S9A_N"/>
</dbReference>
<evidence type="ECO:0000256" key="3">
    <source>
        <dbReference type="ARBA" id="ARBA00022825"/>
    </source>
</evidence>
<dbReference type="InterPro" id="IPR029058">
    <property type="entry name" value="AB_hydrolase_fold"/>
</dbReference>
<dbReference type="GO" id="GO:0004252">
    <property type="term" value="F:serine-type endopeptidase activity"/>
    <property type="evidence" value="ECO:0007669"/>
    <property type="project" value="InterPro"/>
</dbReference>
<sequence>MARVARLIDEGDDPYLWLEDLDGADAVGWVRDRNAETTAALTGGEAFAGLRAEIRQVLDAEDRIPYPGWRGDHLYYDFWKDASRPRGVWRRTTLDEYRRPEPEWDMLLDVDALAAEEGENWVWSGVTVLRPGYERCLISLSRGGADAVVVREFDLLRRAFVEDGFTLPEAKTRVCWIDADNIYVGTDFGPGSLTSSGYPRVAKRWRRGTPLSAADTVHEGRPEDVAVFASHDPTPGFERDFVVRSLDFYRTQSYLLAGAGELTRIEVPEDAWWDVHREWLLIRLRSPWPVGGVTHPAGVLLATRFEAFLAGQRELAVLFRPDARTALSSYVWTRNHLILATLVDVRSRLEVLTPGETGWRREPLAGVPDFDHSRIVETDPDHDDAYLLTSEGFLQPATLRLGQVCGTVETLKREPAFFDADGLAVRQFFATSADGTRVPYFVVGDPAAPGGPTLLTGYGGYEVSLTPHYSGIIGQGWLARGGSYVVANIRGGGEYGPEWHRAALRENRPRAYEDFAAVAADLVTRGITTPERFGIEGGSNGGLLTGVMLTRYPKLFGAVVAHVPVLDMRRYHRLLAGASWMAEYGDPDDPADWAYLREYSPYHKIRGGRPYPPVLLVTSTRDDRVHPAHARKMAARLREHGHDVAYYENVEGGHGAAANNEQRAFVWALTLELLWWKLTGQPHAPLPRQVSPDDSVEPAGRTLWR</sequence>
<dbReference type="Gene3D" id="2.130.10.120">
    <property type="entry name" value="Prolyl oligopeptidase, N-terminal domain"/>
    <property type="match status" value="1"/>
</dbReference>
<evidence type="ECO:0000259" key="6">
    <source>
        <dbReference type="Pfam" id="PF02897"/>
    </source>
</evidence>